<keyword evidence="2" id="KW-1185">Reference proteome</keyword>
<dbReference type="Proteomes" id="UP000196027">
    <property type="component" value="Chromosome"/>
</dbReference>
<dbReference type="AlphaFoldDB" id="A0A1Y0ICJ6"/>
<evidence type="ECO:0000313" key="2">
    <source>
        <dbReference type="Proteomes" id="UP000196027"/>
    </source>
</evidence>
<organism evidence="1 2">
    <name type="scientific">Oleiphilus messinensis</name>
    <dbReference type="NCBI Taxonomy" id="141451"/>
    <lineage>
        <taxon>Bacteria</taxon>
        <taxon>Pseudomonadati</taxon>
        <taxon>Pseudomonadota</taxon>
        <taxon>Gammaproteobacteria</taxon>
        <taxon>Oceanospirillales</taxon>
        <taxon>Oleiphilaceae</taxon>
        <taxon>Oleiphilus</taxon>
    </lineage>
</organism>
<sequence length="87" mass="10298">MLVFLAQAKLRMIFQVLYRQNFLKSRHSYYNCRYEQFFSGDLDDTRLSPRLCVVLYPTGFKFSSVSESRSALGARWLDMLSLLILFK</sequence>
<accession>A0A1Y0ICJ6</accession>
<name>A0A1Y0ICJ6_9GAMM</name>
<proteinExistence type="predicted"/>
<evidence type="ECO:0000313" key="1">
    <source>
        <dbReference type="EMBL" id="ARU57980.1"/>
    </source>
</evidence>
<gene>
    <name evidence="1" type="ORF">OLMES_3961</name>
</gene>
<protein>
    <submittedName>
        <fullName evidence="1">Uncharacterized protein</fullName>
    </submittedName>
</protein>
<dbReference type="KEGG" id="ome:OLMES_3961"/>
<reference evidence="1 2" key="1">
    <citation type="submission" date="2017-05" db="EMBL/GenBank/DDBJ databases">
        <title>Genomic insights into alkan degradation activity of Oleiphilus messinensis.</title>
        <authorList>
            <person name="Kozyavkin S.A."/>
            <person name="Slesarev A.I."/>
            <person name="Golyshin P.N."/>
            <person name="Korzhenkov A."/>
            <person name="Golyshina O.N."/>
            <person name="Toshchakov S.V."/>
        </authorList>
    </citation>
    <scope>NUCLEOTIDE SEQUENCE [LARGE SCALE GENOMIC DNA]</scope>
    <source>
        <strain evidence="1 2">ME102</strain>
    </source>
</reference>
<dbReference type="EMBL" id="CP021425">
    <property type="protein sequence ID" value="ARU57980.1"/>
    <property type="molecule type" value="Genomic_DNA"/>
</dbReference>